<dbReference type="PANTHER" id="PTHR45138:SF9">
    <property type="entry name" value="DIGUANYLATE CYCLASE DGCM-RELATED"/>
    <property type="match status" value="1"/>
</dbReference>
<dbReference type="SUPFAM" id="SSF55073">
    <property type="entry name" value="Nucleotide cyclase"/>
    <property type="match status" value="1"/>
</dbReference>
<dbReference type="PANTHER" id="PTHR45138">
    <property type="entry name" value="REGULATORY COMPONENTS OF SENSORY TRANSDUCTION SYSTEM"/>
    <property type="match status" value="1"/>
</dbReference>
<dbReference type="SMART" id="SM00267">
    <property type="entry name" value="GGDEF"/>
    <property type="match status" value="1"/>
</dbReference>
<organism evidence="3 4">
    <name type="scientific">Deinococcus xinjiangensis</name>
    <dbReference type="NCBI Taxonomy" id="457454"/>
    <lineage>
        <taxon>Bacteria</taxon>
        <taxon>Thermotogati</taxon>
        <taxon>Deinococcota</taxon>
        <taxon>Deinococci</taxon>
        <taxon>Deinococcales</taxon>
        <taxon>Deinococcaceae</taxon>
        <taxon>Deinococcus</taxon>
    </lineage>
</organism>
<protein>
    <recommendedName>
        <fullName evidence="2">GGDEF domain-containing protein</fullName>
    </recommendedName>
</protein>
<dbReference type="EMBL" id="BAABRN010000080">
    <property type="protein sequence ID" value="GAA5504015.1"/>
    <property type="molecule type" value="Genomic_DNA"/>
</dbReference>
<dbReference type="InterPro" id="IPR029787">
    <property type="entry name" value="Nucleotide_cyclase"/>
</dbReference>
<dbReference type="Proteomes" id="UP001458946">
    <property type="component" value="Unassembled WGS sequence"/>
</dbReference>
<sequence>MSLRLYFKPSSFRGALHTLWVGIGLSNALLLNILNRQYHLALSRADSAEQEKSLLHNRLIHDSMTGLYTRAYGLEQLESLLQDQTAPLSLLFVDLDDLKYWNDSHSHATGDQVISGVAQIIHENLTDQGLAVRYAGDEFFAVLPHTELAAALGTAQHIQAALEARPIHPARPVTVSIGVAQSQPREAAEQMIYRADQATYDSKRRGKNQIMVAQG</sequence>
<dbReference type="InterPro" id="IPR000160">
    <property type="entry name" value="GGDEF_dom"/>
</dbReference>
<feature type="transmembrane region" description="Helical" evidence="1">
    <location>
        <begin position="12"/>
        <end position="34"/>
    </location>
</feature>
<dbReference type="Gene3D" id="3.30.70.270">
    <property type="match status" value="1"/>
</dbReference>
<dbReference type="PROSITE" id="PS50887">
    <property type="entry name" value="GGDEF"/>
    <property type="match status" value="1"/>
</dbReference>
<proteinExistence type="predicted"/>
<reference evidence="3 4" key="1">
    <citation type="submission" date="2024-02" db="EMBL/GenBank/DDBJ databases">
        <title>Deinococcus xinjiangensis NBRC 107630.</title>
        <authorList>
            <person name="Ichikawa N."/>
            <person name="Katano-Makiyama Y."/>
            <person name="Hidaka K."/>
        </authorList>
    </citation>
    <scope>NUCLEOTIDE SEQUENCE [LARGE SCALE GENOMIC DNA]</scope>
    <source>
        <strain evidence="3 4">NBRC 107630</strain>
    </source>
</reference>
<evidence type="ECO:0000313" key="4">
    <source>
        <dbReference type="Proteomes" id="UP001458946"/>
    </source>
</evidence>
<dbReference type="InterPro" id="IPR050469">
    <property type="entry name" value="Diguanylate_Cyclase"/>
</dbReference>
<evidence type="ECO:0000313" key="3">
    <source>
        <dbReference type="EMBL" id="GAA5504015.1"/>
    </source>
</evidence>
<keyword evidence="1" id="KW-0472">Membrane</keyword>
<keyword evidence="1" id="KW-1133">Transmembrane helix</keyword>
<feature type="domain" description="GGDEF" evidence="2">
    <location>
        <begin position="86"/>
        <end position="215"/>
    </location>
</feature>
<gene>
    <name evidence="3" type="ORF">Dxin01_03783</name>
</gene>
<dbReference type="CDD" id="cd01949">
    <property type="entry name" value="GGDEF"/>
    <property type="match status" value="1"/>
</dbReference>
<dbReference type="RefSeq" id="WP_353543980.1">
    <property type="nucleotide sequence ID" value="NZ_BAABRN010000080.1"/>
</dbReference>
<dbReference type="NCBIfam" id="TIGR00254">
    <property type="entry name" value="GGDEF"/>
    <property type="match status" value="1"/>
</dbReference>
<keyword evidence="1" id="KW-0812">Transmembrane</keyword>
<comment type="caution">
    <text evidence="3">The sequence shown here is derived from an EMBL/GenBank/DDBJ whole genome shotgun (WGS) entry which is preliminary data.</text>
</comment>
<keyword evidence="4" id="KW-1185">Reference proteome</keyword>
<name>A0ABP9VFL0_9DEIO</name>
<evidence type="ECO:0000259" key="2">
    <source>
        <dbReference type="PROSITE" id="PS50887"/>
    </source>
</evidence>
<accession>A0ABP9VFL0</accession>
<evidence type="ECO:0000256" key="1">
    <source>
        <dbReference type="SAM" id="Phobius"/>
    </source>
</evidence>
<dbReference type="Pfam" id="PF00990">
    <property type="entry name" value="GGDEF"/>
    <property type="match status" value="1"/>
</dbReference>
<dbReference type="InterPro" id="IPR043128">
    <property type="entry name" value="Rev_trsase/Diguanyl_cyclase"/>
</dbReference>